<evidence type="ECO:0000256" key="12">
    <source>
        <dbReference type="ARBA" id="ARBA00032139"/>
    </source>
</evidence>
<dbReference type="Proteomes" id="UP001196413">
    <property type="component" value="Unassembled WGS sequence"/>
</dbReference>
<reference evidence="16" key="1">
    <citation type="submission" date="2021-06" db="EMBL/GenBank/DDBJ databases">
        <title>Parelaphostrongylus tenuis whole genome reference sequence.</title>
        <authorList>
            <person name="Garwood T.J."/>
            <person name="Larsen P.A."/>
            <person name="Fountain-Jones N.M."/>
            <person name="Garbe J.R."/>
            <person name="Macchietto M.G."/>
            <person name="Kania S.A."/>
            <person name="Gerhold R.W."/>
            <person name="Richards J.E."/>
            <person name="Wolf T.M."/>
        </authorList>
    </citation>
    <scope>NUCLEOTIDE SEQUENCE</scope>
    <source>
        <strain evidence="16">MNPRO001-30</strain>
        <tissue evidence="16">Meninges</tissue>
    </source>
</reference>
<comment type="subcellular location">
    <subcellularLocation>
        <location evidence="2">Endoplasmic reticulum membrane</location>
        <topology evidence="2">Multi-pass membrane protein</topology>
    </subcellularLocation>
</comment>
<organism evidence="16 17">
    <name type="scientific">Parelaphostrongylus tenuis</name>
    <name type="common">Meningeal worm</name>
    <dbReference type="NCBI Taxonomy" id="148309"/>
    <lineage>
        <taxon>Eukaryota</taxon>
        <taxon>Metazoa</taxon>
        <taxon>Ecdysozoa</taxon>
        <taxon>Nematoda</taxon>
        <taxon>Chromadorea</taxon>
        <taxon>Rhabditida</taxon>
        <taxon>Rhabditina</taxon>
        <taxon>Rhabditomorpha</taxon>
        <taxon>Strongyloidea</taxon>
        <taxon>Metastrongylidae</taxon>
        <taxon>Parelaphostrongylus</taxon>
    </lineage>
</organism>
<keyword evidence="10 13" id="KW-0472">Membrane</keyword>
<evidence type="ECO:0000256" key="10">
    <source>
        <dbReference type="ARBA" id="ARBA00023136"/>
    </source>
</evidence>
<evidence type="ECO:0000256" key="4">
    <source>
        <dbReference type="ARBA" id="ARBA00009038"/>
    </source>
</evidence>
<feature type="transmembrane region" description="Helical" evidence="13">
    <location>
        <begin position="260"/>
        <end position="280"/>
    </location>
</feature>
<keyword evidence="17" id="KW-1185">Reference proteome</keyword>
<evidence type="ECO:0000259" key="14">
    <source>
        <dbReference type="Pfam" id="PF23860"/>
    </source>
</evidence>
<evidence type="ECO:0000256" key="9">
    <source>
        <dbReference type="ARBA" id="ARBA00022989"/>
    </source>
</evidence>
<evidence type="ECO:0000256" key="8">
    <source>
        <dbReference type="ARBA" id="ARBA00022824"/>
    </source>
</evidence>
<comment type="function">
    <text evidence="1">Subunit of the oligosaccharyl transferase (OST) complex that catalyzes the initial transfer of a defined glycan (Glc(3)Man(9)GlcNAc(2) in eukaryotes) from the lipid carrier dolichol-pyrophosphate to an asparagine residue within an Asn-X-Ser/Thr consensus motif in nascent polypeptide chains, the first step in protein N-glycosylation. N-glycosylation occurs cotranslationally and the complex associates with the Sec61 complex at the channel-forming translocon complex that mediates protein translocation across the endoplasmic reticulum (ER). All subunits are required for a maximal enzyme activity.</text>
</comment>
<evidence type="ECO:0000313" key="17">
    <source>
        <dbReference type="Proteomes" id="UP001196413"/>
    </source>
</evidence>
<dbReference type="GO" id="GO:0008250">
    <property type="term" value="C:oligosaccharyltransferase complex"/>
    <property type="evidence" value="ECO:0007669"/>
    <property type="project" value="InterPro"/>
</dbReference>
<comment type="pathway">
    <text evidence="3">Protein modification; protein glycosylation.</text>
</comment>
<evidence type="ECO:0000256" key="5">
    <source>
        <dbReference type="ARBA" id="ARBA00017612"/>
    </source>
</evidence>
<evidence type="ECO:0000256" key="2">
    <source>
        <dbReference type="ARBA" id="ARBA00004477"/>
    </source>
</evidence>
<keyword evidence="8" id="KW-0256">Endoplasmic reticulum</keyword>
<dbReference type="Pfam" id="PF23860">
    <property type="entry name" value="Ribophorin_II_3rd"/>
    <property type="match status" value="1"/>
</dbReference>
<accession>A0AAD5QW71</accession>
<sequence length="316" mass="36078">MLTQVEGSPELYEIPADKLPMMAGFYNVTVKIDSDDKPLFGLTESSIPFKVCDDVIVDDLKVGVLQKDEAIDGTSLLSVTMFSKLGKALSADYTKHLYVSFSVKRESDGSLIKPSQAFILFEHTDRSQVFYTADLQNDGSYLVDIYLFNGYKDFGSLSGKYTASIIIGDPLIRTPLKWSFVDFELTLPYVSKEIIPKSQRIVQNALEEIRHVFRQTEKRPSTIISDTFTVICLTPLFLLIVLWVRIGLNFENMPLSVWTLFFHGSLAVLFTLYFVFWLQLNMFETLRYLAFVGAFTYISGNRVLRSITDERKYKTE</sequence>
<evidence type="ECO:0000256" key="11">
    <source>
        <dbReference type="ARBA" id="ARBA00030078"/>
    </source>
</evidence>
<dbReference type="Pfam" id="PF25147">
    <property type="entry name" value="Ribophorin_II_C"/>
    <property type="match status" value="1"/>
</dbReference>
<evidence type="ECO:0000256" key="3">
    <source>
        <dbReference type="ARBA" id="ARBA00004922"/>
    </source>
</evidence>
<feature type="transmembrane region" description="Helical" evidence="13">
    <location>
        <begin position="228"/>
        <end position="248"/>
    </location>
</feature>
<dbReference type="PANTHER" id="PTHR12640:SF0">
    <property type="entry name" value="DOLICHYL-DIPHOSPHOOLIGOSACCHARIDE--PROTEIN GLYCOSYLTRANSFERASE SUBUNIT 2"/>
    <property type="match status" value="1"/>
</dbReference>
<evidence type="ECO:0000313" key="16">
    <source>
        <dbReference type="EMBL" id="KAJ1364209.1"/>
    </source>
</evidence>
<keyword evidence="7" id="KW-0732">Signal</keyword>
<comment type="similarity">
    <text evidence="4">Belongs to the SWP1 family.</text>
</comment>
<dbReference type="InterPro" id="IPR008814">
    <property type="entry name" value="Swp1"/>
</dbReference>
<evidence type="ECO:0000256" key="7">
    <source>
        <dbReference type="ARBA" id="ARBA00022729"/>
    </source>
</evidence>
<evidence type="ECO:0000256" key="13">
    <source>
        <dbReference type="SAM" id="Phobius"/>
    </source>
</evidence>
<dbReference type="GO" id="GO:0006487">
    <property type="term" value="P:protein N-linked glycosylation"/>
    <property type="evidence" value="ECO:0007669"/>
    <property type="project" value="TreeGrafter"/>
</dbReference>
<feature type="domain" description="Ribophorin II C-terminal" evidence="15">
    <location>
        <begin position="213"/>
        <end position="311"/>
    </location>
</feature>
<keyword evidence="6 13" id="KW-0812">Transmembrane</keyword>
<feature type="domain" description="Ribophorin II third" evidence="14">
    <location>
        <begin position="59"/>
        <end position="185"/>
    </location>
</feature>
<dbReference type="InterPro" id="IPR055374">
    <property type="entry name" value="Ribophorin_II_3rd"/>
</dbReference>
<dbReference type="PANTHER" id="PTHR12640">
    <property type="entry name" value="RIBOPHORIN II"/>
    <property type="match status" value="1"/>
</dbReference>
<protein>
    <recommendedName>
        <fullName evidence="5">Dolichyl-diphosphooligosaccharide--protein glycosyltransferase subunit 2</fullName>
    </recommendedName>
    <alternativeName>
        <fullName evidence="12">Ribophorin II</fullName>
    </alternativeName>
    <alternativeName>
        <fullName evidence="11">Ribophorin-2</fullName>
    </alternativeName>
</protein>
<evidence type="ECO:0000256" key="1">
    <source>
        <dbReference type="ARBA" id="ARBA00002791"/>
    </source>
</evidence>
<gene>
    <name evidence="16" type="ORF">KIN20_024240</name>
</gene>
<proteinExistence type="inferred from homology"/>
<feature type="transmembrane region" description="Helical" evidence="13">
    <location>
        <begin position="286"/>
        <end position="304"/>
    </location>
</feature>
<dbReference type="AlphaFoldDB" id="A0AAD5QW71"/>
<dbReference type="InterPro" id="IPR056790">
    <property type="entry name" value="Ribophorin_II_C"/>
</dbReference>
<name>A0AAD5QW71_PARTN</name>
<evidence type="ECO:0000256" key="6">
    <source>
        <dbReference type="ARBA" id="ARBA00022692"/>
    </source>
</evidence>
<evidence type="ECO:0000259" key="15">
    <source>
        <dbReference type="Pfam" id="PF25147"/>
    </source>
</evidence>
<comment type="caution">
    <text evidence="16">The sequence shown here is derived from an EMBL/GenBank/DDBJ whole genome shotgun (WGS) entry which is preliminary data.</text>
</comment>
<dbReference type="EMBL" id="JAHQIW010004887">
    <property type="protein sequence ID" value="KAJ1364209.1"/>
    <property type="molecule type" value="Genomic_DNA"/>
</dbReference>
<keyword evidence="9 13" id="KW-1133">Transmembrane helix</keyword>